<proteinExistence type="inferred from homology"/>
<dbReference type="STRING" id="1054996.SAMN05444414_104155"/>
<dbReference type="PRINTS" id="PR00080">
    <property type="entry name" value="SDRFAMILY"/>
</dbReference>
<dbReference type="RefSeq" id="WP_073196066.1">
    <property type="nucleotide sequence ID" value="NZ_FRBN01000004.1"/>
</dbReference>
<dbReference type="OrthoDB" id="9796652at2"/>
<sequence length="257" mass="26636">MQNFGPFSLTGQQALVTGSSSGLGFEIARLLAEAGAIVWVNGRRADAVYEAVAQIESEGGEARALVFDVADDDAVAMAFDTIANAGGGLDILVNNVGLRDRRAFAEFTGADVRRLLDVDLVAPFLLAQHAARMMTANKSKGRIVNISSIAGLIAQSGDAAYTAAKSGLVGLTRALAAELGPKGVTVNAVAPGFFRTEPNRQAASDPRIADMLARNTSLGRWGDPAELAPAVLFLASPAASYVTGQVLAVDGGYVSHY</sequence>
<dbReference type="EMBL" id="FRBN01000004">
    <property type="protein sequence ID" value="SHL06250.1"/>
    <property type="molecule type" value="Genomic_DNA"/>
</dbReference>
<keyword evidence="4" id="KW-1185">Reference proteome</keyword>
<dbReference type="InterPro" id="IPR057326">
    <property type="entry name" value="KR_dom"/>
</dbReference>
<feature type="domain" description="Ketoreductase" evidence="2">
    <location>
        <begin position="12"/>
        <end position="192"/>
    </location>
</feature>
<dbReference type="Proteomes" id="UP000184191">
    <property type="component" value="Unassembled WGS sequence"/>
</dbReference>
<name>A0A1M6XJR7_9RHOB</name>
<dbReference type="NCBIfam" id="NF005559">
    <property type="entry name" value="PRK07231.1"/>
    <property type="match status" value="1"/>
</dbReference>
<reference evidence="4" key="1">
    <citation type="submission" date="2016-11" db="EMBL/GenBank/DDBJ databases">
        <authorList>
            <person name="Varghese N."/>
            <person name="Submissions S."/>
        </authorList>
    </citation>
    <scope>NUCLEOTIDE SEQUENCE [LARGE SCALE GENOMIC DNA]</scope>
    <source>
        <strain evidence="4">DSM 29327</strain>
    </source>
</reference>
<dbReference type="PRINTS" id="PR00081">
    <property type="entry name" value="GDHRDH"/>
</dbReference>
<protein>
    <submittedName>
        <fullName evidence="3">Gluconate 5-dehydrogenase</fullName>
    </submittedName>
</protein>
<dbReference type="GO" id="GO:0032787">
    <property type="term" value="P:monocarboxylic acid metabolic process"/>
    <property type="evidence" value="ECO:0007669"/>
    <property type="project" value="UniProtKB-ARBA"/>
</dbReference>
<dbReference type="PROSITE" id="PS00061">
    <property type="entry name" value="ADH_SHORT"/>
    <property type="match status" value="1"/>
</dbReference>
<dbReference type="InterPro" id="IPR036291">
    <property type="entry name" value="NAD(P)-bd_dom_sf"/>
</dbReference>
<dbReference type="NCBIfam" id="NF009466">
    <property type="entry name" value="PRK12826.1-2"/>
    <property type="match status" value="1"/>
</dbReference>
<dbReference type="InterPro" id="IPR020904">
    <property type="entry name" value="Sc_DH/Rdtase_CS"/>
</dbReference>
<dbReference type="AlphaFoldDB" id="A0A1M6XJR7"/>
<dbReference type="FunFam" id="3.40.50.720:FF:000084">
    <property type="entry name" value="Short-chain dehydrogenase reductase"/>
    <property type="match status" value="1"/>
</dbReference>
<organism evidence="3 4">
    <name type="scientific">Roseovarius marisflavi</name>
    <dbReference type="NCBI Taxonomy" id="1054996"/>
    <lineage>
        <taxon>Bacteria</taxon>
        <taxon>Pseudomonadati</taxon>
        <taxon>Pseudomonadota</taxon>
        <taxon>Alphaproteobacteria</taxon>
        <taxon>Rhodobacterales</taxon>
        <taxon>Roseobacteraceae</taxon>
        <taxon>Roseovarius</taxon>
    </lineage>
</organism>
<dbReference type="InterPro" id="IPR002347">
    <property type="entry name" value="SDR_fam"/>
</dbReference>
<dbReference type="NCBIfam" id="NF004778">
    <property type="entry name" value="PRK06124.1"/>
    <property type="match status" value="1"/>
</dbReference>
<dbReference type="Pfam" id="PF13561">
    <property type="entry name" value="adh_short_C2"/>
    <property type="match status" value="1"/>
</dbReference>
<evidence type="ECO:0000259" key="2">
    <source>
        <dbReference type="SMART" id="SM00822"/>
    </source>
</evidence>
<dbReference type="PANTHER" id="PTHR42879">
    <property type="entry name" value="3-OXOACYL-(ACYL-CARRIER-PROTEIN) REDUCTASE"/>
    <property type="match status" value="1"/>
</dbReference>
<dbReference type="InterPro" id="IPR050259">
    <property type="entry name" value="SDR"/>
</dbReference>
<accession>A0A1M6XJR7</accession>
<gene>
    <name evidence="3" type="ORF">SAMN05444414_104155</name>
</gene>
<dbReference type="SMART" id="SM00822">
    <property type="entry name" value="PKS_KR"/>
    <property type="match status" value="1"/>
</dbReference>
<evidence type="ECO:0000313" key="3">
    <source>
        <dbReference type="EMBL" id="SHL06250.1"/>
    </source>
</evidence>
<dbReference type="Gene3D" id="3.40.50.720">
    <property type="entry name" value="NAD(P)-binding Rossmann-like Domain"/>
    <property type="match status" value="1"/>
</dbReference>
<evidence type="ECO:0000313" key="4">
    <source>
        <dbReference type="Proteomes" id="UP000184191"/>
    </source>
</evidence>
<dbReference type="SUPFAM" id="SSF51735">
    <property type="entry name" value="NAD(P)-binding Rossmann-fold domains"/>
    <property type="match status" value="1"/>
</dbReference>
<comment type="similarity">
    <text evidence="1">Belongs to the short-chain dehydrogenases/reductases (SDR) family.</text>
</comment>
<dbReference type="PANTHER" id="PTHR42879:SF2">
    <property type="entry name" value="3-OXOACYL-[ACYL-CARRIER-PROTEIN] REDUCTASE FABG"/>
    <property type="match status" value="1"/>
</dbReference>
<evidence type="ECO:0000256" key="1">
    <source>
        <dbReference type="ARBA" id="ARBA00006484"/>
    </source>
</evidence>